<dbReference type="EMBL" id="CAJVQC010000250">
    <property type="protein sequence ID" value="CAG8465291.1"/>
    <property type="molecule type" value="Genomic_DNA"/>
</dbReference>
<accession>A0ACA9KC02</accession>
<dbReference type="Proteomes" id="UP000789920">
    <property type="component" value="Unassembled WGS sequence"/>
</dbReference>
<evidence type="ECO:0000313" key="1">
    <source>
        <dbReference type="EMBL" id="CAG8465291.1"/>
    </source>
</evidence>
<proteinExistence type="predicted"/>
<reference evidence="1" key="1">
    <citation type="submission" date="2021-06" db="EMBL/GenBank/DDBJ databases">
        <authorList>
            <person name="Kallberg Y."/>
            <person name="Tangrot J."/>
            <person name="Rosling A."/>
        </authorList>
    </citation>
    <scope>NUCLEOTIDE SEQUENCE</scope>
    <source>
        <strain evidence="1">MA461A</strain>
    </source>
</reference>
<evidence type="ECO:0000313" key="2">
    <source>
        <dbReference type="Proteomes" id="UP000789920"/>
    </source>
</evidence>
<organism evidence="1 2">
    <name type="scientific">Racocetra persica</name>
    <dbReference type="NCBI Taxonomy" id="160502"/>
    <lineage>
        <taxon>Eukaryota</taxon>
        <taxon>Fungi</taxon>
        <taxon>Fungi incertae sedis</taxon>
        <taxon>Mucoromycota</taxon>
        <taxon>Glomeromycotina</taxon>
        <taxon>Glomeromycetes</taxon>
        <taxon>Diversisporales</taxon>
        <taxon>Gigasporaceae</taxon>
        <taxon>Racocetra</taxon>
    </lineage>
</organism>
<keyword evidence="2" id="KW-1185">Reference proteome</keyword>
<sequence>MTNTFKAQEYIDKNLTDKNITRLEITSTKLGEKLTDELVIKDYIELEEINLKEHKLTGLTVINCPKLKKINVRNNQLNKLELNDSNNAIEEIIANDNVLESLDLNNCSNLKKLIIADNPDLANINLNWTTIKHFNFANTSFSLEESFKELKEEITSLKEKNEGFRQSLKIVDEAAYFESDDPNIAENSPVLGSYFQFPEQKRRAKQILT</sequence>
<gene>
    <name evidence="1" type="ORF">RPERSI_LOCUS333</name>
</gene>
<comment type="caution">
    <text evidence="1">The sequence shown here is derived from an EMBL/GenBank/DDBJ whole genome shotgun (WGS) entry which is preliminary data.</text>
</comment>
<protein>
    <submittedName>
        <fullName evidence="1">17836_t:CDS:1</fullName>
    </submittedName>
</protein>
<name>A0ACA9KC02_9GLOM</name>